<dbReference type="InterPro" id="IPR050109">
    <property type="entry name" value="HTH-type_TetR-like_transc_reg"/>
</dbReference>
<dbReference type="AlphaFoldDB" id="A0A2W5U5U8"/>
<protein>
    <submittedName>
        <fullName evidence="4">TetR family transcriptional regulator</fullName>
    </submittedName>
</protein>
<dbReference type="Gene3D" id="1.10.357.10">
    <property type="entry name" value="Tetracycline Repressor, domain 2"/>
    <property type="match status" value="1"/>
</dbReference>
<dbReference type="InterPro" id="IPR001647">
    <property type="entry name" value="HTH_TetR"/>
</dbReference>
<gene>
    <name evidence="4" type="ORF">DI525_07705</name>
</gene>
<dbReference type="Proteomes" id="UP000249432">
    <property type="component" value="Unassembled WGS sequence"/>
</dbReference>
<dbReference type="InterPro" id="IPR036271">
    <property type="entry name" value="Tet_transcr_reg_TetR-rel_C_sf"/>
</dbReference>
<reference evidence="4 5" key="1">
    <citation type="submission" date="2017-08" db="EMBL/GenBank/DDBJ databases">
        <title>Infants hospitalized years apart are colonized by the same room-sourced microbial strains.</title>
        <authorList>
            <person name="Brooks B."/>
            <person name="Olm M.R."/>
            <person name="Firek B.A."/>
            <person name="Baker R."/>
            <person name="Thomas B.C."/>
            <person name="Morowitz M.J."/>
            <person name="Banfield J.F."/>
        </authorList>
    </citation>
    <scope>NUCLEOTIDE SEQUENCE [LARGE SCALE GENOMIC DNA]</scope>
    <source>
        <strain evidence="4">S2_003_000_R1_3</strain>
    </source>
</reference>
<comment type="caution">
    <text evidence="4">The sequence shown here is derived from an EMBL/GenBank/DDBJ whole genome shotgun (WGS) entry which is preliminary data.</text>
</comment>
<dbReference type="GO" id="GO:0003700">
    <property type="term" value="F:DNA-binding transcription factor activity"/>
    <property type="evidence" value="ECO:0007669"/>
    <property type="project" value="TreeGrafter"/>
</dbReference>
<evidence type="ECO:0000313" key="5">
    <source>
        <dbReference type="Proteomes" id="UP000249432"/>
    </source>
</evidence>
<keyword evidence="1 2" id="KW-0238">DNA-binding</keyword>
<dbReference type="SUPFAM" id="SSF46689">
    <property type="entry name" value="Homeodomain-like"/>
    <property type="match status" value="1"/>
</dbReference>
<dbReference type="PANTHER" id="PTHR30055:SF229">
    <property type="entry name" value="HTH-TYPE TRANSCRIPTIONAL REPRESSOR RV1474C"/>
    <property type="match status" value="1"/>
</dbReference>
<feature type="DNA-binding region" description="H-T-H motif" evidence="2">
    <location>
        <begin position="33"/>
        <end position="52"/>
    </location>
</feature>
<evidence type="ECO:0000313" key="4">
    <source>
        <dbReference type="EMBL" id="PZR04198.1"/>
    </source>
</evidence>
<dbReference type="GO" id="GO:0000976">
    <property type="term" value="F:transcription cis-regulatory region binding"/>
    <property type="evidence" value="ECO:0007669"/>
    <property type="project" value="TreeGrafter"/>
</dbReference>
<accession>A0A2W5U5U8</accession>
<dbReference type="PANTHER" id="PTHR30055">
    <property type="entry name" value="HTH-TYPE TRANSCRIPTIONAL REGULATOR RUTR"/>
    <property type="match status" value="1"/>
</dbReference>
<dbReference type="Pfam" id="PF00440">
    <property type="entry name" value="TetR_N"/>
    <property type="match status" value="1"/>
</dbReference>
<dbReference type="PROSITE" id="PS50977">
    <property type="entry name" value="HTH_TETR_2"/>
    <property type="match status" value="1"/>
</dbReference>
<dbReference type="InterPro" id="IPR009057">
    <property type="entry name" value="Homeodomain-like_sf"/>
</dbReference>
<evidence type="ECO:0000256" key="1">
    <source>
        <dbReference type="ARBA" id="ARBA00023125"/>
    </source>
</evidence>
<dbReference type="PRINTS" id="PR00455">
    <property type="entry name" value="HTHTETR"/>
</dbReference>
<sequence>MPKVSDVDLERRRSQILDAARTCFAEYGYEGATVRRLEEVTGRTRGAIFHHFGDKQGLFFELAREDAIHMADIAASHGLIDVMRNIVDNPDGYQWALTQLEVGRLVRTDPSFRCRWNSEHKRIDDAVRRRVSQQIDDGVMRTDVSPEVICSLLIVVFDGVLSAVGVGDTAPELPLALDVLEDSLRK</sequence>
<dbReference type="RefSeq" id="WP_303735152.1">
    <property type="nucleotide sequence ID" value="NZ_QFRA01000020.1"/>
</dbReference>
<organism evidence="4 5">
    <name type="scientific">Corynebacterium kroppenstedtii</name>
    <dbReference type="NCBI Taxonomy" id="161879"/>
    <lineage>
        <taxon>Bacteria</taxon>
        <taxon>Bacillati</taxon>
        <taxon>Actinomycetota</taxon>
        <taxon>Actinomycetes</taxon>
        <taxon>Mycobacteriales</taxon>
        <taxon>Corynebacteriaceae</taxon>
        <taxon>Corynebacterium</taxon>
    </lineage>
</organism>
<name>A0A2W5U5U8_9CORY</name>
<dbReference type="SUPFAM" id="SSF48498">
    <property type="entry name" value="Tetracyclin repressor-like, C-terminal domain"/>
    <property type="match status" value="1"/>
</dbReference>
<evidence type="ECO:0000256" key="2">
    <source>
        <dbReference type="PROSITE-ProRule" id="PRU00335"/>
    </source>
</evidence>
<proteinExistence type="predicted"/>
<dbReference type="EMBL" id="QFRA01000020">
    <property type="protein sequence ID" value="PZR04198.1"/>
    <property type="molecule type" value="Genomic_DNA"/>
</dbReference>
<evidence type="ECO:0000259" key="3">
    <source>
        <dbReference type="PROSITE" id="PS50977"/>
    </source>
</evidence>
<feature type="domain" description="HTH tetR-type" evidence="3">
    <location>
        <begin position="10"/>
        <end position="70"/>
    </location>
</feature>